<dbReference type="Proteomes" id="UP001142175">
    <property type="component" value="Unassembled WGS sequence"/>
</dbReference>
<organism evidence="2 3">
    <name type="scientific">Aquiflexum gelatinilyticum</name>
    <dbReference type="NCBI Taxonomy" id="2961943"/>
    <lineage>
        <taxon>Bacteria</taxon>
        <taxon>Pseudomonadati</taxon>
        <taxon>Bacteroidota</taxon>
        <taxon>Cytophagia</taxon>
        <taxon>Cytophagales</taxon>
        <taxon>Cyclobacteriaceae</taxon>
        <taxon>Aquiflexum</taxon>
    </lineage>
</organism>
<protein>
    <recommendedName>
        <fullName evidence="4">DUF2808 domain-containing protein</fullName>
    </recommendedName>
</protein>
<accession>A0A9X2P3A0</accession>
<reference evidence="2" key="1">
    <citation type="submission" date="2022-08" db="EMBL/GenBank/DDBJ databases">
        <authorList>
            <person name="Zhang D."/>
        </authorList>
    </citation>
    <scope>NUCLEOTIDE SEQUENCE</scope>
    <source>
        <strain evidence="2">XJ19-11</strain>
    </source>
</reference>
<keyword evidence="1" id="KW-0732">Signal</keyword>
<sequence length="203" mass="22478">MMKIMSLCIMMIFNAIDCACAQRISFSTWTGSEDIIITSLSGVNPRISFNAKKRVIVARTEKIDIALSDDQALVFKIEAPLNYDLTVEINTPTHLYKDGDPNKGAIPVSFRMAYNNQGAQNEFQGKQNVVEIPNGFNNATFPVNRRLAGTPPIPITPEYENFAKPKGTAYLYIYGSFGPVGDVPAGDYVAEAQLNVYFSNYEN</sequence>
<evidence type="ECO:0000313" key="3">
    <source>
        <dbReference type="Proteomes" id="UP001142175"/>
    </source>
</evidence>
<evidence type="ECO:0000313" key="2">
    <source>
        <dbReference type="EMBL" id="MCR9013771.1"/>
    </source>
</evidence>
<name>A0A9X2P3A0_9BACT</name>
<evidence type="ECO:0000256" key="1">
    <source>
        <dbReference type="SAM" id="SignalP"/>
    </source>
</evidence>
<feature type="chain" id="PRO_5040948517" description="DUF2808 domain-containing protein" evidence="1">
    <location>
        <begin position="22"/>
        <end position="203"/>
    </location>
</feature>
<feature type="signal peptide" evidence="1">
    <location>
        <begin position="1"/>
        <end position="21"/>
    </location>
</feature>
<gene>
    <name evidence="2" type="ORF">NU887_01925</name>
</gene>
<comment type="caution">
    <text evidence="2">The sequence shown here is derived from an EMBL/GenBank/DDBJ whole genome shotgun (WGS) entry which is preliminary data.</text>
</comment>
<keyword evidence="3" id="KW-1185">Reference proteome</keyword>
<dbReference type="AlphaFoldDB" id="A0A9X2P3A0"/>
<dbReference type="RefSeq" id="WP_258421665.1">
    <property type="nucleotide sequence ID" value="NZ_JANSUY010000001.1"/>
</dbReference>
<evidence type="ECO:0008006" key="4">
    <source>
        <dbReference type="Google" id="ProtNLM"/>
    </source>
</evidence>
<dbReference type="EMBL" id="JANSUY010000001">
    <property type="protein sequence ID" value="MCR9013771.1"/>
    <property type="molecule type" value="Genomic_DNA"/>
</dbReference>
<proteinExistence type="predicted"/>